<evidence type="ECO:0000313" key="1">
    <source>
        <dbReference type="EMBL" id="KAK7058405.1"/>
    </source>
</evidence>
<keyword evidence="2" id="KW-1185">Reference proteome</keyword>
<reference evidence="1 2" key="1">
    <citation type="submission" date="2024-01" db="EMBL/GenBank/DDBJ databases">
        <title>A draft genome for a cacao thread blight-causing isolate of Paramarasmius palmivorus.</title>
        <authorList>
            <person name="Baruah I.K."/>
            <person name="Bukari Y."/>
            <person name="Amoako-Attah I."/>
            <person name="Meinhardt L.W."/>
            <person name="Bailey B.A."/>
            <person name="Cohen S.P."/>
        </authorList>
    </citation>
    <scope>NUCLEOTIDE SEQUENCE [LARGE SCALE GENOMIC DNA]</scope>
    <source>
        <strain evidence="1 2">GH-12</strain>
    </source>
</reference>
<accession>A0AAW0E460</accession>
<dbReference type="Proteomes" id="UP001383192">
    <property type="component" value="Unassembled WGS sequence"/>
</dbReference>
<dbReference type="AlphaFoldDB" id="A0AAW0E460"/>
<proteinExistence type="predicted"/>
<comment type="caution">
    <text evidence="1">The sequence shown here is derived from an EMBL/GenBank/DDBJ whole genome shotgun (WGS) entry which is preliminary data.</text>
</comment>
<name>A0AAW0E460_9AGAR</name>
<protein>
    <submittedName>
        <fullName evidence="1">Uncharacterized protein</fullName>
    </submittedName>
</protein>
<sequence length="407" mass="47175">MTLAFAKKSACLFVSADDDSHLDLALQDTTAIQKCWCLIQEAIKETNPSVARLEQIIKSTLVRGFILHHLKSGRQHSRFQKRSRECAAWFAFLRTNLRGWTKLGAVEKSYCDISEEVFHLYEHAIAEGVWTDQDLAKLCEYADAIQNLEIQSKGQIRLEIRWVGGRFRLTLLEKMLPLPLNDLPLQRDFDPTRYIDKLIQPALRAINLYGLCKRPIFRRMFKNRHLHITEVRAAEYGAQYSSPPLSTDTVHGFVHGLRGEVEDKAILIGEIDSAIPTYANYDVAFRSHSECHLIRYHDEHPSYSGRPFPYIATYRPSGYLSQYFVKAHRLLARYPKDLTKRVGFILPGWKTRIEMGWCFPVVLPDHIYSLIGLWMHDGLVKLLNDRMDLVALRRGRRRQHIWRPGTC</sequence>
<evidence type="ECO:0000313" key="2">
    <source>
        <dbReference type="Proteomes" id="UP001383192"/>
    </source>
</evidence>
<dbReference type="EMBL" id="JAYKXP010000005">
    <property type="protein sequence ID" value="KAK7058405.1"/>
    <property type="molecule type" value="Genomic_DNA"/>
</dbReference>
<gene>
    <name evidence="1" type="ORF">VNI00_002039</name>
</gene>
<organism evidence="1 2">
    <name type="scientific">Paramarasmius palmivorus</name>
    <dbReference type="NCBI Taxonomy" id="297713"/>
    <lineage>
        <taxon>Eukaryota</taxon>
        <taxon>Fungi</taxon>
        <taxon>Dikarya</taxon>
        <taxon>Basidiomycota</taxon>
        <taxon>Agaricomycotina</taxon>
        <taxon>Agaricomycetes</taxon>
        <taxon>Agaricomycetidae</taxon>
        <taxon>Agaricales</taxon>
        <taxon>Marasmiineae</taxon>
        <taxon>Marasmiaceae</taxon>
        <taxon>Paramarasmius</taxon>
    </lineage>
</organism>